<dbReference type="InterPro" id="IPR045269">
    <property type="entry name" value="Atg1-like"/>
</dbReference>
<dbReference type="SMART" id="SM00220">
    <property type="entry name" value="S_TKc"/>
    <property type="match status" value="1"/>
</dbReference>
<dbReference type="GO" id="GO:0005524">
    <property type="term" value="F:ATP binding"/>
    <property type="evidence" value="ECO:0007669"/>
    <property type="project" value="UniProtKB-UniRule"/>
</dbReference>
<accession>A0A8H4QG83</accession>
<dbReference type="InterPro" id="IPR011009">
    <property type="entry name" value="Kinase-like_dom_sf"/>
</dbReference>
<reference evidence="6 7" key="1">
    <citation type="submission" date="2019-12" db="EMBL/GenBank/DDBJ databases">
        <authorList>
            <person name="Floudas D."/>
            <person name="Bentzer J."/>
            <person name="Ahren D."/>
            <person name="Johansson T."/>
            <person name="Persson P."/>
            <person name="Tunlid A."/>
        </authorList>
    </citation>
    <scope>NUCLEOTIDE SEQUENCE [LARGE SCALE GENOMIC DNA]</scope>
    <source>
        <strain evidence="6 7">CBS 102.39</strain>
    </source>
</reference>
<dbReference type="GO" id="GO:0010506">
    <property type="term" value="P:regulation of autophagy"/>
    <property type="evidence" value="ECO:0007669"/>
    <property type="project" value="InterPro"/>
</dbReference>
<dbReference type="AlphaFoldDB" id="A0A8H4QG83"/>
<evidence type="ECO:0000313" key="7">
    <source>
        <dbReference type="Proteomes" id="UP000521872"/>
    </source>
</evidence>
<sequence>MSEEHELPKRKRKAPYDPNNSETVRLEHAAEKKKQKITLGKSHPSSLASTSSSPAPPTRTQVSRKASVETVDDDESPTPPNTPPRNPSHILELSSELDEDEEPQLTSSKPRTQKKKAKPIVVETDDNIQIIDDPAGIPEQPEESDEAELKRLMKDWNAPIYAFFKPTPSIEYINDRRVHVFDDDTIAAADATKDVMLARGVLKKNPGQLKDGHLTEIFQQLGKGKGKVTYSHREHTKTERKAEIESEKAFNIFYNLPSLAPPTASELRDELDQYLSTDPENVKDALLWWHEKRHTFPKLSRMALDYLSVPVYHHAPTRPPATTNVMFSETCKLGQGASGTIKMAHHKFSGNVYAIKRVRHTREHQKGLEEHLSREISALSKLDHPGVIQLYEVYRSKKGFVSALVLEYFQAIDLAKYIDNNGRLAVSTSQCVSHQLCNALSYIHSRGLIHGDIKPENILISEYSEPPQVKICDFGSCQVVTSPPTAATNFCGTAFYAAPEALWPKVYKKYTSVADSWGLGVTIFKIHHIDLVFALNIEPSPPNYVIEVIIFCGVCS</sequence>
<dbReference type="CDD" id="cd00180">
    <property type="entry name" value="PKc"/>
    <property type="match status" value="1"/>
</dbReference>
<name>A0A8H4QG83_9AGAR</name>
<dbReference type="PROSITE" id="PS50011">
    <property type="entry name" value="PROTEIN_KINASE_DOM"/>
    <property type="match status" value="1"/>
</dbReference>
<comment type="caution">
    <text evidence="6">The sequence shown here is derived from an EMBL/GenBank/DDBJ whole genome shotgun (WGS) entry which is preliminary data.</text>
</comment>
<dbReference type="Proteomes" id="UP000521872">
    <property type="component" value="Unassembled WGS sequence"/>
</dbReference>
<evidence type="ECO:0000259" key="5">
    <source>
        <dbReference type="PROSITE" id="PS50011"/>
    </source>
</evidence>
<protein>
    <recommendedName>
        <fullName evidence="5">Protein kinase domain-containing protein</fullName>
    </recommendedName>
</protein>
<keyword evidence="1 3" id="KW-0547">Nucleotide-binding</keyword>
<feature type="compositionally biased region" description="Pro residues" evidence="4">
    <location>
        <begin position="77"/>
        <end position="86"/>
    </location>
</feature>
<dbReference type="SUPFAM" id="SSF53098">
    <property type="entry name" value="Ribonuclease H-like"/>
    <property type="match status" value="1"/>
</dbReference>
<feature type="domain" description="Protein kinase" evidence="5">
    <location>
        <begin position="327"/>
        <end position="556"/>
    </location>
</feature>
<dbReference type="PROSITE" id="PS00108">
    <property type="entry name" value="PROTEIN_KINASE_ST"/>
    <property type="match status" value="1"/>
</dbReference>
<dbReference type="PANTHER" id="PTHR24348:SF68">
    <property type="entry name" value="SERINE_THREONINE-PROTEIN KINASE ATG1C"/>
    <property type="match status" value="1"/>
</dbReference>
<dbReference type="InterPro" id="IPR008271">
    <property type="entry name" value="Ser/Thr_kinase_AS"/>
</dbReference>
<evidence type="ECO:0000256" key="1">
    <source>
        <dbReference type="ARBA" id="ARBA00022741"/>
    </source>
</evidence>
<dbReference type="InterPro" id="IPR012337">
    <property type="entry name" value="RNaseH-like_sf"/>
</dbReference>
<dbReference type="InterPro" id="IPR008906">
    <property type="entry name" value="HATC_C_dom"/>
</dbReference>
<dbReference type="GO" id="GO:0005737">
    <property type="term" value="C:cytoplasm"/>
    <property type="evidence" value="ECO:0007669"/>
    <property type="project" value="TreeGrafter"/>
</dbReference>
<feature type="binding site" evidence="3">
    <location>
        <position position="356"/>
    </location>
    <ligand>
        <name>ATP</name>
        <dbReference type="ChEBI" id="CHEBI:30616"/>
    </ligand>
</feature>
<evidence type="ECO:0000313" key="6">
    <source>
        <dbReference type="EMBL" id="KAF4610550.1"/>
    </source>
</evidence>
<keyword evidence="2 3" id="KW-0067">ATP-binding</keyword>
<dbReference type="PANTHER" id="PTHR24348">
    <property type="entry name" value="SERINE/THREONINE-PROTEIN KINASE UNC-51-RELATED"/>
    <property type="match status" value="1"/>
</dbReference>
<dbReference type="Pfam" id="PF05699">
    <property type="entry name" value="Dimer_Tnp_hAT"/>
    <property type="match status" value="1"/>
</dbReference>
<organism evidence="6 7">
    <name type="scientific">Agrocybe pediades</name>
    <dbReference type="NCBI Taxonomy" id="84607"/>
    <lineage>
        <taxon>Eukaryota</taxon>
        <taxon>Fungi</taxon>
        <taxon>Dikarya</taxon>
        <taxon>Basidiomycota</taxon>
        <taxon>Agaricomycotina</taxon>
        <taxon>Agaricomycetes</taxon>
        <taxon>Agaricomycetidae</taxon>
        <taxon>Agaricales</taxon>
        <taxon>Agaricineae</taxon>
        <taxon>Strophariaceae</taxon>
        <taxon>Agrocybe</taxon>
    </lineage>
</organism>
<dbReference type="SUPFAM" id="SSF56112">
    <property type="entry name" value="Protein kinase-like (PK-like)"/>
    <property type="match status" value="1"/>
</dbReference>
<dbReference type="GO" id="GO:0004674">
    <property type="term" value="F:protein serine/threonine kinase activity"/>
    <property type="evidence" value="ECO:0007669"/>
    <property type="project" value="InterPro"/>
</dbReference>
<dbReference type="InterPro" id="IPR017441">
    <property type="entry name" value="Protein_kinase_ATP_BS"/>
</dbReference>
<evidence type="ECO:0000256" key="3">
    <source>
        <dbReference type="PROSITE-ProRule" id="PRU10141"/>
    </source>
</evidence>
<feature type="region of interest" description="Disordered" evidence="4">
    <location>
        <begin position="1"/>
        <end position="146"/>
    </location>
</feature>
<feature type="compositionally biased region" description="Low complexity" evidence="4">
    <location>
        <begin position="42"/>
        <end position="53"/>
    </location>
</feature>
<dbReference type="GO" id="GO:0046983">
    <property type="term" value="F:protein dimerization activity"/>
    <property type="evidence" value="ECO:0007669"/>
    <property type="project" value="InterPro"/>
</dbReference>
<keyword evidence="7" id="KW-1185">Reference proteome</keyword>
<evidence type="ECO:0000256" key="4">
    <source>
        <dbReference type="SAM" id="MobiDB-lite"/>
    </source>
</evidence>
<dbReference type="Pfam" id="PF00069">
    <property type="entry name" value="Pkinase"/>
    <property type="match status" value="1"/>
</dbReference>
<dbReference type="InterPro" id="IPR000719">
    <property type="entry name" value="Prot_kinase_dom"/>
</dbReference>
<proteinExistence type="predicted"/>
<dbReference type="EMBL" id="JAACJL010000058">
    <property type="protein sequence ID" value="KAF4610550.1"/>
    <property type="molecule type" value="Genomic_DNA"/>
</dbReference>
<evidence type="ECO:0000256" key="2">
    <source>
        <dbReference type="ARBA" id="ARBA00022840"/>
    </source>
</evidence>
<dbReference type="PROSITE" id="PS00107">
    <property type="entry name" value="PROTEIN_KINASE_ATP"/>
    <property type="match status" value="1"/>
</dbReference>
<gene>
    <name evidence="6" type="ORF">D9613_006531</name>
</gene>
<dbReference type="Gene3D" id="1.10.510.10">
    <property type="entry name" value="Transferase(Phosphotransferase) domain 1"/>
    <property type="match status" value="1"/>
</dbReference>